<comment type="caution">
    <text evidence="2">The sequence shown here is derived from an EMBL/GenBank/DDBJ whole genome shotgun (WGS) entry which is preliminary data.</text>
</comment>
<gene>
    <name evidence="2" type="ORF">GCM10018793_66290</name>
</gene>
<name>A0A919GP60_9ACTN</name>
<dbReference type="EMBL" id="BNCD01000032">
    <property type="protein sequence ID" value="GHH88071.1"/>
    <property type="molecule type" value="Genomic_DNA"/>
</dbReference>
<protein>
    <recommendedName>
        <fullName evidence="4">Lipoprotein</fullName>
    </recommendedName>
</protein>
<evidence type="ECO:0008006" key="4">
    <source>
        <dbReference type="Google" id="ProtNLM"/>
    </source>
</evidence>
<evidence type="ECO:0000313" key="2">
    <source>
        <dbReference type="EMBL" id="GHH88071.1"/>
    </source>
</evidence>
<dbReference type="Proteomes" id="UP000603708">
    <property type="component" value="Unassembled WGS sequence"/>
</dbReference>
<keyword evidence="3" id="KW-1185">Reference proteome</keyword>
<evidence type="ECO:0000313" key="3">
    <source>
        <dbReference type="Proteomes" id="UP000603708"/>
    </source>
</evidence>
<proteinExistence type="predicted"/>
<dbReference type="AlphaFoldDB" id="A0A919GP60"/>
<reference evidence="2" key="1">
    <citation type="journal article" date="2014" name="Int. J. Syst. Evol. Microbiol.">
        <title>Complete genome sequence of Corynebacterium casei LMG S-19264T (=DSM 44701T), isolated from a smear-ripened cheese.</title>
        <authorList>
            <consortium name="US DOE Joint Genome Institute (JGI-PGF)"/>
            <person name="Walter F."/>
            <person name="Albersmeier A."/>
            <person name="Kalinowski J."/>
            <person name="Ruckert C."/>
        </authorList>
    </citation>
    <scope>NUCLEOTIDE SEQUENCE</scope>
    <source>
        <strain evidence="2">JCM 5069</strain>
    </source>
</reference>
<sequence length="217" mass="20784">MPFTLPPRAPGGPHRRTLLLGAPGLAAGAVLTAGCTGDDAARDAARERSATARARTGAARESAGLVAHYDAVLTAHPPLAPRLAPLRAEVVRHLAAFGGAAQAPSAGVSGAAGGAEATGDAGVPGGAEATGVPASEAVGDPRAAVAPAPPEAPGVIGAPAVPVGEAEALSALAAAERALADRRLGALAELPGEFARLLASVAAAGAVHAYLLTEGAG</sequence>
<dbReference type="InterPro" id="IPR006311">
    <property type="entry name" value="TAT_signal"/>
</dbReference>
<organism evidence="2 3">
    <name type="scientific">Streptomyces sulfonofaciens</name>
    <dbReference type="NCBI Taxonomy" id="68272"/>
    <lineage>
        <taxon>Bacteria</taxon>
        <taxon>Bacillati</taxon>
        <taxon>Actinomycetota</taxon>
        <taxon>Actinomycetes</taxon>
        <taxon>Kitasatosporales</taxon>
        <taxon>Streptomycetaceae</taxon>
        <taxon>Streptomyces</taxon>
    </lineage>
</organism>
<evidence type="ECO:0000256" key="1">
    <source>
        <dbReference type="SAM" id="MobiDB-lite"/>
    </source>
</evidence>
<dbReference type="PROSITE" id="PS51318">
    <property type="entry name" value="TAT"/>
    <property type="match status" value="1"/>
</dbReference>
<accession>A0A919GP60</accession>
<dbReference type="RefSeq" id="WP_189938532.1">
    <property type="nucleotide sequence ID" value="NZ_BNCD01000032.1"/>
</dbReference>
<feature type="region of interest" description="Disordered" evidence="1">
    <location>
        <begin position="107"/>
        <end position="134"/>
    </location>
</feature>
<reference evidence="2" key="2">
    <citation type="submission" date="2020-09" db="EMBL/GenBank/DDBJ databases">
        <authorList>
            <person name="Sun Q."/>
            <person name="Ohkuma M."/>
        </authorList>
    </citation>
    <scope>NUCLEOTIDE SEQUENCE</scope>
    <source>
        <strain evidence="2">JCM 5069</strain>
    </source>
</reference>
<feature type="compositionally biased region" description="Low complexity" evidence="1">
    <location>
        <begin position="107"/>
        <end position="121"/>
    </location>
</feature>